<dbReference type="AlphaFoldDB" id="A0A518BEY4"/>
<dbReference type="KEGG" id="pbap:Pla133_06130"/>
<dbReference type="InterPro" id="IPR027417">
    <property type="entry name" value="P-loop_NTPase"/>
</dbReference>
<feature type="domain" description="Polyphosphate kinase-2-related" evidence="1">
    <location>
        <begin position="268"/>
        <end position="487"/>
    </location>
</feature>
<dbReference type="SUPFAM" id="SSF52540">
    <property type="entry name" value="P-loop containing nucleoside triphosphate hydrolases"/>
    <property type="match status" value="1"/>
</dbReference>
<protein>
    <submittedName>
        <fullName evidence="2">Polyphosphate kinase 2 (PPK2)</fullName>
    </submittedName>
</protein>
<evidence type="ECO:0000313" key="3">
    <source>
        <dbReference type="Proteomes" id="UP000316921"/>
    </source>
</evidence>
<sequence>MNFDNFETGAELSREEFDQRTPDLRVELLNLQFDLRSADFAVLILIMGDDRRACEELTDRMHEWFDPRGLDTEAFLDEREEELGRPLFWRYWRALPPKGRIGIHLGGWAYHAVAERILTKGGKRRFARRCEHARAFECVLTASGMSIVKVWLHSSTKALEKQLDRADKNTHGWRAREYDRTILEHHGKIEKYGEHLIEGTESDWAPWLVVESTDKRHRDMVVFEHLRDRLAGRLAGAVPAPFDPPLEAHASEPASPLRQLDMGVTADPAEYEKELPRLQRRLSDLAREARDKGVSTVLVFEGMDAAGKGGAIRRLVRGVSAALYRVTPISAPTEVERAHPYLWCFWRQMPRAGEIAIFDRSWYGRVLVERVEGFATQAEWTRAFGELRDFEAQMTEHGTVVAKFWLQIDTDEQLRRFEAREHTPYKKYKITDDDYRNRGRWDEYVAAVDEMLLRTDAKHAPWHLIAANDKHHARLEVLRAVCKALEAKL</sequence>
<dbReference type="InterPro" id="IPR022489">
    <property type="entry name" value="PolyP_AMP_Tfrase"/>
</dbReference>
<dbReference type="RefSeq" id="WP_145062281.1">
    <property type="nucleotide sequence ID" value="NZ_CP036287.1"/>
</dbReference>
<dbReference type="EMBL" id="CP036287">
    <property type="protein sequence ID" value="QDU65548.1"/>
    <property type="molecule type" value="Genomic_DNA"/>
</dbReference>
<dbReference type="InterPro" id="IPR022488">
    <property type="entry name" value="PPK2-related"/>
</dbReference>
<evidence type="ECO:0000259" key="1">
    <source>
        <dbReference type="Pfam" id="PF03976"/>
    </source>
</evidence>
<organism evidence="2 3">
    <name type="scientific">Engelhardtia mirabilis</name>
    <dbReference type="NCBI Taxonomy" id="2528011"/>
    <lineage>
        <taxon>Bacteria</taxon>
        <taxon>Pseudomonadati</taxon>
        <taxon>Planctomycetota</taxon>
        <taxon>Planctomycetia</taxon>
        <taxon>Planctomycetia incertae sedis</taxon>
        <taxon>Engelhardtia</taxon>
    </lineage>
</organism>
<dbReference type="GO" id="GO:0006797">
    <property type="term" value="P:polyphosphate metabolic process"/>
    <property type="evidence" value="ECO:0007669"/>
    <property type="project" value="InterPro"/>
</dbReference>
<accession>A0A518BEY4</accession>
<keyword evidence="2" id="KW-0808">Transferase</keyword>
<keyword evidence="3" id="KW-1185">Reference proteome</keyword>
<dbReference type="GO" id="GO:0043751">
    <property type="term" value="F:polyphosphate:AMP phosphotransferase activity"/>
    <property type="evidence" value="ECO:0007669"/>
    <property type="project" value="InterPro"/>
</dbReference>
<dbReference type="Gene3D" id="3.40.50.300">
    <property type="entry name" value="P-loop containing nucleotide triphosphate hydrolases"/>
    <property type="match status" value="2"/>
</dbReference>
<evidence type="ECO:0000313" key="2">
    <source>
        <dbReference type="EMBL" id="QDU65548.1"/>
    </source>
</evidence>
<dbReference type="Pfam" id="PF03976">
    <property type="entry name" value="PPK2"/>
    <property type="match status" value="2"/>
</dbReference>
<dbReference type="PANTHER" id="PTHR34383:SF3">
    <property type="entry name" value="POLYPHOSPHATE:AMP PHOSPHOTRANSFERASE"/>
    <property type="match status" value="1"/>
</dbReference>
<proteinExistence type="predicted"/>
<gene>
    <name evidence="2" type="ORF">Pla133_06130</name>
</gene>
<name>A0A518BEY4_9BACT</name>
<feature type="domain" description="Polyphosphate kinase-2-related" evidence="1">
    <location>
        <begin position="12"/>
        <end position="231"/>
    </location>
</feature>
<dbReference type="PANTHER" id="PTHR34383">
    <property type="entry name" value="POLYPHOSPHATE:AMP PHOSPHOTRANSFERASE-RELATED"/>
    <property type="match status" value="1"/>
</dbReference>
<dbReference type="Proteomes" id="UP000316921">
    <property type="component" value="Chromosome"/>
</dbReference>
<dbReference type="NCBIfam" id="TIGR03708">
    <property type="entry name" value="poly_P_AMP_trns"/>
    <property type="match status" value="1"/>
</dbReference>
<keyword evidence="2" id="KW-0418">Kinase</keyword>
<dbReference type="GO" id="GO:0016301">
    <property type="term" value="F:kinase activity"/>
    <property type="evidence" value="ECO:0007669"/>
    <property type="project" value="UniProtKB-KW"/>
</dbReference>
<reference evidence="2 3" key="1">
    <citation type="submission" date="2019-02" db="EMBL/GenBank/DDBJ databases">
        <title>Deep-cultivation of Planctomycetes and their phenomic and genomic characterization uncovers novel biology.</title>
        <authorList>
            <person name="Wiegand S."/>
            <person name="Jogler M."/>
            <person name="Boedeker C."/>
            <person name="Pinto D."/>
            <person name="Vollmers J."/>
            <person name="Rivas-Marin E."/>
            <person name="Kohn T."/>
            <person name="Peeters S.H."/>
            <person name="Heuer A."/>
            <person name="Rast P."/>
            <person name="Oberbeckmann S."/>
            <person name="Bunk B."/>
            <person name="Jeske O."/>
            <person name="Meyerdierks A."/>
            <person name="Storesund J.E."/>
            <person name="Kallscheuer N."/>
            <person name="Luecker S."/>
            <person name="Lage O.M."/>
            <person name="Pohl T."/>
            <person name="Merkel B.J."/>
            <person name="Hornburger P."/>
            <person name="Mueller R.-W."/>
            <person name="Bruemmer F."/>
            <person name="Labrenz M."/>
            <person name="Spormann A.M."/>
            <person name="Op den Camp H."/>
            <person name="Overmann J."/>
            <person name="Amann R."/>
            <person name="Jetten M.S.M."/>
            <person name="Mascher T."/>
            <person name="Medema M.H."/>
            <person name="Devos D.P."/>
            <person name="Kaster A.-K."/>
            <person name="Ovreas L."/>
            <person name="Rohde M."/>
            <person name="Galperin M.Y."/>
            <person name="Jogler C."/>
        </authorList>
    </citation>
    <scope>NUCLEOTIDE SEQUENCE [LARGE SCALE GENOMIC DNA]</scope>
    <source>
        <strain evidence="2 3">Pla133</strain>
    </source>
</reference>